<dbReference type="EMBL" id="BAABBA010000002">
    <property type="protein sequence ID" value="GAA4286211.1"/>
    <property type="molecule type" value="Genomic_DNA"/>
</dbReference>
<keyword evidence="2" id="KW-1185">Reference proteome</keyword>
<accession>A0ABP8EQM5</accession>
<name>A0ABP8EQM5_9MICO</name>
<comment type="caution">
    <text evidence="1">The sequence shown here is derived from an EMBL/GenBank/DDBJ whole genome shotgun (WGS) entry which is preliminary data.</text>
</comment>
<evidence type="ECO:0000313" key="1">
    <source>
        <dbReference type="EMBL" id="GAA4286211.1"/>
    </source>
</evidence>
<dbReference type="RefSeq" id="WP_345037440.1">
    <property type="nucleotide sequence ID" value="NZ_BAABBA010000002.1"/>
</dbReference>
<dbReference type="InterPro" id="IPR027417">
    <property type="entry name" value="P-loop_NTPase"/>
</dbReference>
<protein>
    <recommendedName>
        <fullName evidence="3">Thymidylate kinase</fullName>
    </recommendedName>
</protein>
<dbReference type="Gene3D" id="3.40.50.300">
    <property type="entry name" value="P-loop containing nucleotide triphosphate hydrolases"/>
    <property type="match status" value="1"/>
</dbReference>
<reference evidence="2" key="1">
    <citation type="journal article" date="2019" name="Int. J. Syst. Evol. Microbiol.">
        <title>The Global Catalogue of Microorganisms (GCM) 10K type strain sequencing project: providing services to taxonomists for standard genome sequencing and annotation.</title>
        <authorList>
            <consortium name="The Broad Institute Genomics Platform"/>
            <consortium name="The Broad Institute Genome Sequencing Center for Infectious Disease"/>
            <person name="Wu L."/>
            <person name="Ma J."/>
        </authorList>
    </citation>
    <scope>NUCLEOTIDE SEQUENCE [LARGE SCALE GENOMIC DNA]</scope>
    <source>
        <strain evidence="2">JCM 17459</strain>
    </source>
</reference>
<gene>
    <name evidence="1" type="ORF">GCM10022262_05700</name>
</gene>
<sequence>MATALEEPARRPPAAGGAAVEALDALEAAGVALAVLRGAPGRPGGDVDVLVAPADEQRARRLLARHGWLAAPAAGHGTHRFYVRYDEASGTWHELDVVTRLDLGPSQAYRTELAGPCLARRERTGDGPARLHPQDDFWLRFLHLALKGPEAAPRLGAPPPGPPEGPAARHVARLLPGGEDGLETVLEASRQVDWERVRTAQRELRSAWRRAEGPAVAARHAVSWVRRRTAPAPGVSLALLGLDGAGKSTVAARLLADVPWPTVSLYLGVWRESAADHALRHVLGARLLLRLGRLTTTALRARYHRALGRVVLLDRHVIDAVLPSPDLDWKGRVTAALVLRTAPDPDRLVFLDAPAEVVFARKGELTPDELERRRAYYRSLDGRFPQLVTVDATQPLEQVVREVNALLWSDLQRLVGHERR</sequence>
<organism evidence="1 2">
    <name type="scientific">Georgenia daeguensis</name>
    <dbReference type="NCBI Taxonomy" id="908355"/>
    <lineage>
        <taxon>Bacteria</taxon>
        <taxon>Bacillati</taxon>
        <taxon>Actinomycetota</taxon>
        <taxon>Actinomycetes</taxon>
        <taxon>Micrococcales</taxon>
        <taxon>Bogoriellaceae</taxon>
        <taxon>Georgenia</taxon>
    </lineage>
</organism>
<evidence type="ECO:0000313" key="2">
    <source>
        <dbReference type="Proteomes" id="UP001499841"/>
    </source>
</evidence>
<dbReference type="Proteomes" id="UP001499841">
    <property type="component" value="Unassembled WGS sequence"/>
</dbReference>
<proteinExistence type="predicted"/>
<dbReference type="SUPFAM" id="SSF52540">
    <property type="entry name" value="P-loop containing nucleoside triphosphate hydrolases"/>
    <property type="match status" value="1"/>
</dbReference>
<evidence type="ECO:0008006" key="3">
    <source>
        <dbReference type="Google" id="ProtNLM"/>
    </source>
</evidence>